<dbReference type="SMART" id="SM00974">
    <property type="entry name" value="T5orf172"/>
    <property type="match status" value="1"/>
</dbReference>
<reference evidence="2 3" key="1">
    <citation type="submission" date="2014-08" db="EMBL/GenBank/DDBJ databases">
        <title>Genomic and Phenotypic Diversity of Colwellia psychrerythraea strains from Disparate Marine Basins.</title>
        <authorList>
            <person name="Techtmann S.M."/>
            <person name="Stelling S.C."/>
            <person name="Utturkar S.M."/>
            <person name="Alshibli N."/>
            <person name="Harris A."/>
            <person name="Brown S.D."/>
            <person name="Hazen T.C."/>
        </authorList>
    </citation>
    <scope>NUCLEOTIDE SEQUENCE [LARGE SCALE GENOMIC DNA]</scope>
    <source>
        <strain evidence="2 3">ND2E</strain>
    </source>
</reference>
<gene>
    <name evidence="2" type="ORF">ND2E_3422</name>
</gene>
<accession>A0A099KNS8</accession>
<organism evidence="2 3">
    <name type="scientific">Colwellia psychrerythraea</name>
    <name type="common">Vibrio psychroerythus</name>
    <dbReference type="NCBI Taxonomy" id="28229"/>
    <lineage>
        <taxon>Bacteria</taxon>
        <taxon>Pseudomonadati</taxon>
        <taxon>Pseudomonadota</taxon>
        <taxon>Gammaproteobacteria</taxon>
        <taxon>Alteromonadales</taxon>
        <taxon>Colwelliaceae</taxon>
        <taxon>Colwellia</taxon>
    </lineage>
</organism>
<dbReference type="AlphaFoldDB" id="A0A099KNS8"/>
<evidence type="ECO:0000313" key="2">
    <source>
        <dbReference type="EMBL" id="KGJ91557.1"/>
    </source>
</evidence>
<keyword evidence="2" id="KW-0347">Helicase</keyword>
<dbReference type="InterPro" id="IPR018306">
    <property type="entry name" value="Phage_T5_Orf172_DNA-bd"/>
</dbReference>
<dbReference type="Proteomes" id="UP000029843">
    <property type="component" value="Unassembled WGS sequence"/>
</dbReference>
<keyword evidence="2" id="KW-0067">ATP-binding</keyword>
<keyword evidence="2" id="KW-0547">Nucleotide-binding</keyword>
<dbReference type="Pfam" id="PF13455">
    <property type="entry name" value="MUG113"/>
    <property type="match status" value="1"/>
</dbReference>
<dbReference type="PATRIC" id="fig|28229.4.peg.2476"/>
<evidence type="ECO:0000313" key="3">
    <source>
        <dbReference type="Proteomes" id="UP000029843"/>
    </source>
</evidence>
<protein>
    <submittedName>
        <fullName evidence="2">Helicase containing protein</fullName>
    </submittedName>
</protein>
<keyword evidence="2" id="KW-0378">Hydrolase</keyword>
<proteinExistence type="predicted"/>
<evidence type="ECO:0000259" key="1">
    <source>
        <dbReference type="SMART" id="SM00974"/>
    </source>
</evidence>
<dbReference type="GO" id="GO:0004386">
    <property type="term" value="F:helicase activity"/>
    <property type="evidence" value="ECO:0007669"/>
    <property type="project" value="UniProtKB-KW"/>
</dbReference>
<sequence length="112" mass="12772">MSIENSQQSVTVDQISFGNVYIMTHSIFSNVIKIGCTPNDTQAYAKSLSAKGPGDYQVYFSLPCNNPCQIKKQLRKHFEAEQYVNEFYEVAPEKAKSILKRELMKIPVLNNY</sequence>
<name>A0A099KNS8_COLPS</name>
<dbReference type="EMBL" id="JQED01000029">
    <property type="protein sequence ID" value="KGJ91557.1"/>
    <property type="molecule type" value="Genomic_DNA"/>
</dbReference>
<feature type="domain" description="Bacteriophage T5 Orf172 DNA-binding" evidence="1">
    <location>
        <begin position="26"/>
        <end position="102"/>
    </location>
</feature>
<dbReference type="OrthoDB" id="6227610at2"/>
<comment type="caution">
    <text evidence="2">The sequence shown here is derived from an EMBL/GenBank/DDBJ whole genome shotgun (WGS) entry which is preliminary data.</text>
</comment>
<dbReference type="RefSeq" id="WP_033094146.1">
    <property type="nucleotide sequence ID" value="NZ_JQED01000029.1"/>
</dbReference>